<feature type="compositionally biased region" description="Polar residues" evidence="4">
    <location>
        <begin position="61"/>
        <end position="73"/>
    </location>
</feature>
<accession>A0A5K3F6Z9</accession>
<dbReference type="GO" id="GO:0031048">
    <property type="term" value="P:regulatory ncRNA-mediated heterochromatin formation"/>
    <property type="evidence" value="ECO:0007669"/>
    <property type="project" value="TreeGrafter"/>
</dbReference>
<evidence type="ECO:0000256" key="4">
    <source>
        <dbReference type="SAM" id="MobiDB-lite"/>
    </source>
</evidence>
<name>A0A5K3F6Z9_MESCO</name>
<dbReference type="WBParaSite" id="MCU_005925-RC">
    <property type="protein sequence ID" value="MCU_005925-RC"/>
    <property type="gene ID" value="MCU_005925"/>
</dbReference>
<evidence type="ECO:0000256" key="2">
    <source>
        <dbReference type="ARBA" id="ARBA00009265"/>
    </source>
</evidence>
<dbReference type="Pfam" id="PF08424">
    <property type="entry name" value="NRDE-2"/>
    <property type="match status" value="1"/>
</dbReference>
<feature type="region of interest" description="Disordered" evidence="4">
    <location>
        <begin position="52"/>
        <end position="76"/>
    </location>
</feature>
<dbReference type="InterPro" id="IPR013633">
    <property type="entry name" value="NRDE-2"/>
</dbReference>
<protein>
    <submittedName>
        <fullName evidence="5">DUF1740-domain-containing protein</fullName>
    </submittedName>
</protein>
<dbReference type="GO" id="GO:0071013">
    <property type="term" value="C:catalytic step 2 spliceosome"/>
    <property type="evidence" value="ECO:0007669"/>
    <property type="project" value="TreeGrafter"/>
</dbReference>
<evidence type="ECO:0000256" key="3">
    <source>
        <dbReference type="ARBA" id="ARBA00023242"/>
    </source>
</evidence>
<sequence>MLFILSDMFPSAANISSAERPKNAVSDLGSWLQSSSYRPSASTVPSLGKVKCKKKRKLSESQKTQHSPISSPQEGRPFNAIDLYSIDTSSNRNIYKYGSIYEGDVAKFRQNECVPIIGSRGTLRLLDLNPEAVKEEIKRNRRKRYFSKKNRIRLAVPGAPIETAKEDAIDVPKPYISLQWGSPASLSEDPKSERTPSLQRIADLNRTVYETPGSVRTWLELVEVQLLNNDVEQDQGPSDRHRLVLLERQIAIVERAIAANSGNLRLRILLTALREYTTELIASGVRPSSSSALESLQYKDQVAREWSQLVFTCPQFVCVWRGYLAHLRGRFGLFSVSVDTGPTSAFGRIDAVYRRALTTLSGIVSGRILSHKPSEDTADQTVDLLAEYCQWLAQTGFTERAFSIWQAVVEFVCYCPSRLQSKHGTTLSERQREFERFWTSENTRPLFGVPGARGWARWYSGEEKTDVPKGASTTTNNTPIAEIDEEWGSVSPSSTARWGQITREWNAVSETAEDALLNFNNSHGDNTESSDGAANLSFKGYQSGDGSLTNRLSRGLAWLGLERARESAGWLPAGATLLDTSMTEDADRQPRFEDIEPCLLEVHLDQTVSDQAVLDRRRQRLVLLFLEFLGIWDADVAVEYKLPADLQQVHELSSVSCLQRQGINPRQFGFPWLRSSLEAGSASSNVSSRMRVVLAGSSLEQASRLFVGDCTWQSTIGRLKFCHLASSIERALVTKQITPKAALGLWRKKARNLLSASNHAQSDLSLWLAYAKGLVRTACATPDDSSLLFTEARKVFTSTLRMYPVPAHSSASTETTLEHQLNLLLPRLQILHAFLEFELGVNFPIDLVRASCCQGRFSRALHLVRHAAAGGAFVPLADDEHQTIQRESLAEIGNQLAQRLETLRSSVAFRAHSRLTQHSIANLAGILSSLLLHLQLLTLDENKMKPVCEVIFPVLRDVDGAFASSAKCSWWSSDKTCVPAGCASRRFIRLALPSITSVSLLCQRNRSSMTEAFIALLGEFYAVDEMPLFTSPFEWTHLLPFKVAANCGAHVSRTCSIEYQRSLQGLLPPLVLSSLESRFSECVRGVCQRVANHLTATCHRTTMGRRKQLEEVDELDNDPSCLLGLASSQQSELLARVLPSCSDLLCVGLELEHWTSLVAGASDTNTSDPLSHCWIQSAVPRIRCAFEKALSASAMNPLVRFGSGMPSLVLTMSPSVWADHLRIVLWSAYMAFEWTVAGGAASSLEPGNSSLIGDFNAHRKQRTAFKAIFYRAVEDLPWAKILYTDLARYCPEDAEEVVDLLTSRELRLRTPMEEVDLLLTSRQP</sequence>
<comment type="subcellular location">
    <subcellularLocation>
        <location evidence="1">Nucleus</location>
    </subcellularLocation>
</comment>
<dbReference type="PANTHER" id="PTHR13471:SF0">
    <property type="entry name" value="NUCLEAR EXOSOME REGULATOR NRDE2"/>
    <property type="match status" value="1"/>
</dbReference>
<feature type="region of interest" description="Disordered" evidence="4">
    <location>
        <begin position="465"/>
        <end position="493"/>
    </location>
</feature>
<comment type="similarity">
    <text evidence="2">Belongs to the NRDE2 family.</text>
</comment>
<keyword evidence="3" id="KW-0539">Nucleus</keyword>
<reference evidence="5" key="1">
    <citation type="submission" date="2019-11" db="UniProtKB">
        <authorList>
            <consortium name="WormBaseParasite"/>
        </authorList>
    </citation>
    <scope>IDENTIFICATION</scope>
</reference>
<proteinExistence type="inferred from homology"/>
<organism evidence="5">
    <name type="scientific">Mesocestoides corti</name>
    <name type="common">Flatworm</name>
    <dbReference type="NCBI Taxonomy" id="53468"/>
    <lineage>
        <taxon>Eukaryota</taxon>
        <taxon>Metazoa</taxon>
        <taxon>Spiralia</taxon>
        <taxon>Lophotrochozoa</taxon>
        <taxon>Platyhelminthes</taxon>
        <taxon>Cestoda</taxon>
        <taxon>Eucestoda</taxon>
        <taxon>Cyclophyllidea</taxon>
        <taxon>Mesocestoididae</taxon>
        <taxon>Mesocestoides</taxon>
    </lineage>
</organism>
<dbReference type="GO" id="GO:1902369">
    <property type="term" value="P:negative regulation of RNA catabolic process"/>
    <property type="evidence" value="ECO:0007669"/>
    <property type="project" value="TreeGrafter"/>
</dbReference>
<evidence type="ECO:0000256" key="1">
    <source>
        <dbReference type="ARBA" id="ARBA00004123"/>
    </source>
</evidence>
<dbReference type="PANTHER" id="PTHR13471">
    <property type="entry name" value="TETRATRICOPEPTIDE-LIKE HELICAL"/>
    <property type="match status" value="1"/>
</dbReference>
<evidence type="ECO:0000313" key="5">
    <source>
        <dbReference type="WBParaSite" id="MCU_005925-RC"/>
    </source>
</evidence>